<dbReference type="HOGENOM" id="CLU_052011_0_2_11"/>
<dbReference type="PANTHER" id="PTHR21180:SF32">
    <property type="entry name" value="ENDONUCLEASE_EXONUCLEASE_PHOSPHATASE FAMILY DOMAIN-CONTAINING PROTEIN 1"/>
    <property type="match status" value="1"/>
</dbReference>
<evidence type="ECO:0000256" key="1">
    <source>
        <dbReference type="SAM" id="MobiDB-lite"/>
    </source>
</evidence>
<feature type="region of interest" description="Disordered" evidence="1">
    <location>
        <begin position="1"/>
        <end position="53"/>
    </location>
</feature>
<reference evidence="3 4" key="1">
    <citation type="submission" date="2011-04" db="EMBL/GenBank/DDBJ databases">
        <title>Complete sequence of Cellulomonas fimi ATCC 484.</title>
        <authorList>
            <consortium name="US DOE Joint Genome Institute"/>
            <person name="Lucas S."/>
            <person name="Han J."/>
            <person name="Lapidus A."/>
            <person name="Cheng J.-F."/>
            <person name="Goodwin L."/>
            <person name="Pitluck S."/>
            <person name="Peters L."/>
            <person name="Chertkov O."/>
            <person name="Detter J.C."/>
            <person name="Han C."/>
            <person name="Tapia R."/>
            <person name="Land M."/>
            <person name="Hauser L."/>
            <person name="Kyrpides N."/>
            <person name="Ivanova N."/>
            <person name="Ovchinnikova G."/>
            <person name="Pagani I."/>
            <person name="Mead D."/>
            <person name="Brumm P."/>
            <person name="Woyke T."/>
        </authorList>
    </citation>
    <scope>NUCLEOTIDE SEQUENCE [LARGE SCALE GENOMIC DNA]</scope>
    <source>
        <strain evidence="4">ATCC 484 / DSM 20113 / JCM 1341 / NBRC 15513 / NCIMB 8980 / NCTC 7547</strain>
    </source>
</reference>
<dbReference type="InterPro" id="IPR010994">
    <property type="entry name" value="RuvA_2-like"/>
</dbReference>
<evidence type="ECO:0000259" key="2">
    <source>
        <dbReference type="SMART" id="SM00278"/>
    </source>
</evidence>
<dbReference type="eggNOG" id="COG1555">
    <property type="taxonomic scope" value="Bacteria"/>
</dbReference>
<dbReference type="AlphaFoldDB" id="F4H3F3"/>
<dbReference type="Pfam" id="PF12836">
    <property type="entry name" value="HHH_3"/>
    <property type="match status" value="1"/>
</dbReference>
<organism evidence="3 4">
    <name type="scientific">Cellulomonas fimi (strain ATCC 484 / DSM 20113 / JCM 1341 / CCUG 24087 / LMG 16345 / NBRC 15513 / NCIMB 8980 / NCTC 7547 / NRS-133)</name>
    <dbReference type="NCBI Taxonomy" id="590998"/>
    <lineage>
        <taxon>Bacteria</taxon>
        <taxon>Bacillati</taxon>
        <taxon>Actinomycetota</taxon>
        <taxon>Actinomycetes</taxon>
        <taxon>Micrococcales</taxon>
        <taxon>Cellulomonadaceae</taxon>
        <taxon>Cellulomonas</taxon>
    </lineage>
</organism>
<gene>
    <name evidence="3" type="ordered locus">Celf_2371</name>
</gene>
<feature type="domain" description="Helix-hairpin-helix DNA-binding motif class 1" evidence="2">
    <location>
        <begin position="270"/>
        <end position="289"/>
    </location>
</feature>
<dbReference type="Proteomes" id="UP000008460">
    <property type="component" value="Chromosome"/>
</dbReference>
<dbReference type="GO" id="GO:0003677">
    <property type="term" value="F:DNA binding"/>
    <property type="evidence" value="ECO:0007669"/>
    <property type="project" value="InterPro"/>
</dbReference>
<dbReference type="Gene3D" id="1.10.150.320">
    <property type="entry name" value="Photosystem II 12 kDa extrinsic protein"/>
    <property type="match status" value="1"/>
</dbReference>
<feature type="compositionally biased region" description="Basic and acidic residues" evidence="1">
    <location>
        <begin position="31"/>
        <end position="47"/>
    </location>
</feature>
<dbReference type="GO" id="GO:0015628">
    <property type="term" value="P:protein secretion by the type II secretion system"/>
    <property type="evidence" value="ECO:0007669"/>
    <property type="project" value="TreeGrafter"/>
</dbReference>
<feature type="domain" description="Helix-hairpin-helix DNA-binding motif class 1" evidence="2">
    <location>
        <begin position="241"/>
        <end position="260"/>
    </location>
</feature>
<dbReference type="Gene3D" id="3.10.560.10">
    <property type="entry name" value="Outer membrane lipoprotein wza domain like"/>
    <property type="match status" value="1"/>
</dbReference>
<dbReference type="SMART" id="SM00278">
    <property type="entry name" value="HhH1"/>
    <property type="match status" value="2"/>
</dbReference>
<keyword evidence="4" id="KW-1185">Reference proteome</keyword>
<dbReference type="InterPro" id="IPR003583">
    <property type="entry name" value="Hlx-hairpin-Hlx_DNA-bd_motif"/>
</dbReference>
<sequence length="292" mass="29497">MRLHPTDEPDAARERRGQGWRPVPAAAAAGEGREAPADRDVPQDAEARPAALSVPDARLALERVRDEYADAYGHPLARTDPRRARPRWAPSWRAAAAAGTVVLLLAGAVALRASTRPSGEAVVLPEPTAPALAAPGPTGSGARPPDAAPAPTPAPVLVHVVGAVSAPGLVELDAGARVADALSAAGGTSADADLALLNLARVLVDGEQVVVPRVGEAPAPAASGSAPAAPGLVDLNTADAAALDGLPGIGPVLAQRIVEHRSDAPFTSVDDLADVRGIGPALLDQLRDLVRV</sequence>
<dbReference type="GO" id="GO:0006281">
    <property type="term" value="P:DNA repair"/>
    <property type="evidence" value="ECO:0007669"/>
    <property type="project" value="InterPro"/>
</dbReference>
<dbReference type="STRING" id="590998.Celf_2371"/>
<dbReference type="InterPro" id="IPR051675">
    <property type="entry name" value="Endo/Exo/Phosphatase_dom_1"/>
</dbReference>
<dbReference type="EMBL" id="CP002666">
    <property type="protein sequence ID" value="AEE46498.1"/>
    <property type="molecule type" value="Genomic_DNA"/>
</dbReference>
<feature type="compositionally biased region" description="Low complexity" evidence="1">
    <location>
        <begin position="126"/>
        <end position="145"/>
    </location>
</feature>
<evidence type="ECO:0000313" key="4">
    <source>
        <dbReference type="Proteomes" id="UP000008460"/>
    </source>
</evidence>
<dbReference type="PANTHER" id="PTHR21180">
    <property type="entry name" value="ENDONUCLEASE/EXONUCLEASE/PHOSPHATASE FAMILY DOMAIN-CONTAINING PROTEIN 1"/>
    <property type="match status" value="1"/>
</dbReference>
<dbReference type="InterPro" id="IPR019554">
    <property type="entry name" value="Soluble_ligand-bd"/>
</dbReference>
<dbReference type="KEGG" id="cfi:Celf_2371"/>
<proteinExistence type="predicted"/>
<name>F4H3F3_CELFA</name>
<accession>F4H3F3</accession>
<dbReference type="Pfam" id="PF10531">
    <property type="entry name" value="SLBB"/>
    <property type="match status" value="1"/>
</dbReference>
<protein>
    <submittedName>
        <fullName evidence="3">Soluble ligand binding domain protein</fullName>
    </submittedName>
</protein>
<feature type="compositionally biased region" description="Basic and acidic residues" evidence="1">
    <location>
        <begin position="1"/>
        <end position="17"/>
    </location>
</feature>
<dbReference type="SUPFAM" id="SSF47781">
    <property type="entry name" value="RuvA domain 2-like"/>
    <property type="match status" value="1"/>
</dbReference>
<evidence type="ECO:0000313" key="3">
    <source>
        <dbReference type="EMBL" id="AEE46498.1"/>
    </source>
</evidence>
<feature type="region of interest" description="Disordered" evidence="1">
    <location>
        <begin position="126"/>
        <end position="150"/>
    </location>
</feature>
<dbReference type="GO" id="GO:0015627">
    <property type="term" value="C:type II protein secretion system complex"/>
    <property type="evidence" value="ECO:0007669"/>
    <property type="project" value="TreeGrafter"/>
</dbReference>